<proteinExistence type="predicted"/>
<keyword evidence="3" id="KW-1185">Reference proteome</keyword>
<dbReference type="AlphaFoldDB" id="A0AAV8UT24"/>
<accession>A0AAV8UT24</accession>
<name>A0AAV8UT24_9RHOD</name>
<organism evidence="2 3">
    <name type="scientific">Rhodosorus marinus</name>
    <dbReference type="NCBI Taxonomy" id="101924"/>
    <lineage>
        <taxon>Eukaryota</taxon>
        <taxon>Rhodophyta</taxon>
        <taxon>Stylonematophyceae</taxon>
        <taxon>Stylonematales</taxon>
        <taxon>Stylonemataceae</taxon>
        <taxon>Rhodosorus</taxon>
    </lineage>
</organism>
<evidence type="ECO:0000313" key="2">
    <source>
        <dbReference type="EMBL" id="KAJ8905705.1"/>
    </source>
</evidence>
<evidence type="ECO:0000313" key="3">
    <source>
        <dbReference type="Proteomes" id="UP001157974"/>
    </source>
</evidence>
<sequence>MYQEKAGFLGRFFRRGRCWAVDPGFRRFCSGIDLDSVPGSGRAIFKERRSKAEPVQTERPRSGDGEVDRGPIRMSLVDSLKSIELVDDAEPLAPTVKQPSIGSLLNRLQQNAMRKATTKQKKTRVERWKTTSPFSSEWLNRNKPSVSYLKMVNDLHSSLMAKGLLPELERKEIAGNFNTWRVELRTGEITANSLYLTSRARAREDAARILHPKLQRIARKERIIRKPEQPSQTL</sequence>
<feature type="region of interest" description="Disordered" evidence="1">
    <location>
        <begin position="46"/>
        <end position="70"/>
    </location>
</feature>
<protein>
    <submittedName>
        <fullName evidence="2">Uncharacterized protein</fullName>
    </submittedName>
</protein>
<evidence type="ECO:0000256" key="1">
    <source>
        <dbReference type="SAM" id="MobiDB-lite"/>
    </source>
</evidence>
<dbReference type="EMBL" id="JAMWBK010000004">
    <property type="protein sequence ID" value="KAJ8905705.1"/>
    <property type="molecule type" value="Genomic_DNA"/>
</dbReference>
<dbReference type="Proteomes" id="UP001157974">
    <property type="component" value="Unassembled WGS sequence"/>
</dbReference>
<reference evidence="2 3" key="1">
    <citation type="journal article" date="2023" name="Nat. Commun.">
        <title>Origin of minicircular mitochondrial genomes in red algae.</title>
        <authorList>
            <person name="Lee Y."/>
            <person name="Cho C.H."/>
            <person name="Lee Y.M."/>
            <person name="Park S.I."/>
            <person name="Yang J.H."/>
            <person name="West J.A."/>
            <person name="Bhattacharya D."/>
            <person name="Yoon H.S."/>
        </authorList>
    </citation>
    <scope>NUCLEOTIDE SEQUENCE [LARGE SCALE GENOMIC DNA]</scope>
    <source>
        <strain evidence="2 3">CCMP1338</strain>
        <tissue evidence="2">Whole cell</tissue>
    </source>
</reference>
<comment type="caution">
    <text evidence="2">The sequence shown here is derived from an EMBL/GenBank/DDBJ whole genome shotgun (WGS) entry which is preliminary data.</text>
</comment>
<gene>
    <name evidence="2" type="ORF">NDN08_002210</name>
</gene>